<sequence length="118" mass="13211">MDNHTAMSRAMHFRISEDQYRRYEAEAVAAGLRLSDFLRRRLEAADRIADELAQLRLAVLDGESPQSDPISKATEPTTAVTLEVLLLLRSIVPPSQLRSAHADIERMGLRPWSPASQS</sequence>
<name>A0A157SS96_9BORD</name>
<reference evidence="1 2" key="1">
    <citation type="submission" date="2016-04" db="EMBL/GenBank/DDBJ databases">
        <authorList>
            <consortium name="Pathogen Informatics"/>
        </authorList>
    </citation>
    <scope>NUCLEOTIDE SEQUENCE [LARGE SCALE GENOMIC DNA]</scope>
    <source>
        <strain evidence="1 2">H050680373</strain>
    </source>
</reference>
<keyword evidence="2" id="KW-1185">Reference proteome</keyword>
<dbReference type="RefSeq" id="WP_066132023.1">
    <property type="nucleotide sequence ID" value="NZ_FKIF01000008.1"/>
</dbReference>
<accession>A0A157SS96</accession>
<organism evidence="1 2">
    <name type="scientific">Bordetella ansorpii</name>
    <dbReference type="NCBI Taxonomy" id="288768"/>
    <lineage>
        <taxon>Bacteria</taxon>
        <taxon>Pseudomonadati</taxon>
        <taxon>Pseudomonadota</taxon>
        <taxon>Betaproteobacteria</taxon>
        <taxon>Burkholderiales</taxon>
        <taxon>Alcaligenaceae</taxon>
        <taxon>Bordetella</taxon>
    </lineage>
</organism>
<protein>
    <submittedName>
        <fullName evidence="1">Mobilisation protein</fullName>
    </submittedName>
</protein>
<dbReference type="Proteomes" id="UP000076848">
    <property type="component" value="Unassembled WGS sequence"/>
</dbReference>
<evidence type="ECO:0000313" key="2">
    <source>
        <dbReference type="Proteomes" id="UP000076848"/>
    </source>
</evidence>
<evidence type="ECO:0000313" key="1">
    <source>
        <dbReference type="EMBL" id="SAI73184.1"/>
    </source>
</evidence>
<proteinExistence type="predicted"/>
<dbReference type="AlphaFoldDB" id="A0A157SS96"/>
<dbReference type="EMBL" id="FKIF01000008">
    <property type="protein sequence ID" value="SAI73184.1"/>
    <property type="molecule type" value="Genomic_DNA"/>
</dbReference>
<gene>
    <name evidence="1" type="primary">trwA</name>
    <name evidence="1" type="ORF">SAMEA3906486_04518</name>
</gene>